<dbReference type="OrthoDB" id="2014244at2759"/>
<evidence type="ECO:0000313" key="3">
    <source>
        <dbReference type="EMBL" id="PRW45249.1"/>
    </source>
</evidence>
<dbReference type="PANTHER" id="PTHR38016:SF1">
    <property type="entry name" value="LIMITING CO2-INDUCIBLE PROTEIN B_C BETA CARBONYIC ANHYDRASE DOMAIN-CONTAINING PROTEIN"/>
    <property type="match status" value="1"/>
</dbReference>
<comment type="caution">
    <text evidence="3">The sequence shown here is derived from an EMBL/GenBank/DDBJ whole genome shotgun (WGS) entry which is preliminary data.</text>
</comment>
<dbReference type="EMBL" id="LHPG02000012">
    <property type="protein sequence ID" value="PRW45249.1"/>
    <property type="molecule type" value="Genomic_DNA"/>
</dbReference>
<dbReference type="Proteomes" id="UP000239899">
    <property type="component" value="Unassembled WGS sequence"/>
</dbReference>
<dbReference type="InterPro" id="IPR040703">
    <property type="entry name" value="LCIB/C_CA"/>
</dbReference>
<accession>A0A2P6TLT7</accession>
<feature type="compositionally biased region" description="Low complexity" evidence="1">
    <location>
        <begin position="552"/>
        <end position="567"/>
    </location>
</feature>
<keyword evidence="4" id="KW-1185">Reference proteome</keyword>
<organism evidence="3 4">
    <name type="scientific">Chlorella sorokiniana</name>
    <name type="common">Freshwater green alga</name>
    <dbReference type="NCBI Taxonomy" id="3076"/>
    <lineage>
        <taxon>Eukaryota</taxon>
        <taxon>Viridiplantae</taxon>
        <taxon>Chlorophyta</taxon>
        <taxon>core chlorophytes</taxon>
        <taxon>Trebouxiophyceae</taxon>
        <taxon>Chlorellales</taxon>
        <taxon>Chlorellaceae</taxon>
        <taxon>Chlorella clade</taxon>
        <taxon>Chlorella</taxon>
    </lineage>
</organism>
<reference evidence="3 4" key="1">
    <citation type="journal article" date="2018" name="Plant J.">
        <title>Genome sequences of Chlorella sorokiniana UTEX 1602 and Micractinium conductrix SAG 241.80: implications to maltose excretion by a green alga.</title>
        <authorList>
            <person name="Arriola M.B."/>
            <person name="Velmurugan N."/>
            <person name="Zhang Y."/>
            <person name="Plunkett M.H."/>
            <person name="Hondzo H."/>
            <person name="Barney B.M."/>
        </authorList>
    </citation>
    <scope>NUCLEOTIDE SEQUENCE [LARGE SCALE GENOMIC DNA]</scope>
    <source>
        <strain evidence="4">UTEX 1602</strain>
    </source>
</reference>
<proteinExistence type="predicted"/>
<dbReference type="Pfam" id="PF18599">
    <property type="entry name" value="LCIB_C_CA"/>
    <property type="match status" value="1"/>
</dbReference>
<evidence type="ECO:0000259" key="2">
    <source>
        <dbReference type="Pfam" id="PF18599"/>
    </source>
</evidence>
<feature type="domain" description="Limiting CO2-inducible protein B/C beta carbonyic anhydrase" evidence="2">
    <location>
        <begin position="117"/>
        <end position="354"/>
    </location>
</feature>
<gene>
    <name evidence="3" type="ORF">C2E21_6147</name>
</gene>
<evidence type="ECO:0000256" key="1">
    <source>
        <dbReference type="SAM" id="MobiDB-lite"/>
    </source>
</evidence>
<name>A0A2P6TLT7_CHLSO</name>
<sequence length="598" mass="63386">MAPCAPLLAASSCQAAGPRCSSSGSQNGVCSVRRHLRVASAARLQPIRAAATDAAAAAATADANGSHQPVRPDTPAASLLNAFDGLDSGGSKQLRDFCEIAYLSGRTKVVQDHFPMALGVDDFLHRMEIALFAYGFNGDNSIAMVNMCRDEVTNTLKHKFDGIFGSAFNTNGLGGVLTCGVSGVAAGLSHAPISRSSGKERYVFFSMPHISIDAKGRVGAISRPGRPGVGCACGALAKALVDIQRDGLTSNCKIPGVHDARDPEYTILKQRLARRLRYEGADDDKVRALSLVDMTVVAERTITDDLEYLISQTVDPSKADYAVVTGVQIHNWGAKFDDNSPNLEYVAPTSVYVVVNGEKTYLDLHSMPSLTPRQVQMLASMGSGGAYEVRASPGAVQSSVCNSGGCGTVREIDPPYLYNSRDASRRERERADCYVSLLEDEGLHPQVACAWPSWQSGLRAGAPHRDERDTSVVIDHTFESDEELDAMWEMLQAKYVMPPSSSLPAYQRQGSILNEPASSEQHQPGSQGGLSPGGAAAQGAPVESVSNTSAPASLSTDVASSAAAAPAEPVPDRPQPNTGILSRLLSKVAAAKKQRRQE</sequence>
<dbReference type="AlphaFoldDB" id="A0A2P6TLT7"/>
<evidence type="ECO:0000313" key="4">
    <source>
        <dbReference type="Proteomes" id="UP000239899"/>
    </source>
</evidence>
<dbReference type="PANTHER" id="PTHR38016">
    <property type="entry name" value="UNNAMED PRODUCT"/>
    <property type="match status" value="1"/>
</dbReference>
<protein>
    <submittedName>
        <fullName evidence="3">Low-CO2 inducible</fullName>
    </submittedName>
</protein>
<feature type="region of interest" description="Disordered" evidence="1">
    <location>
        <begin position="516"/>
        <end position="598"/>
    </location>
</feature>